<dbReference type="InterPro" id="IPR002867">
    <property type="entry name" value="IBR_dom"/>
</dbReference>
<feature type="domain" description="IBR" evidence="6">
    <location>
        <begin position="38"/>
        <end position="84"/>
    </location>
</feature>
<sequence>MSCMTCAEPIPGEAWRHVCDPSKLRSTNDNDDDTFADLQRGRDYQICPSKRCGRKIQLKDGCNHVHCYCGAQFCYICGEATTHHSDHWRETCPRYNQPGARNAQFDPRLHPRLQRDREHNEGARDPRVTAPLSREADMARLFALGRVLTLNPGGNRGRGEQVDAMRHTAVLRVAGIPPP</sequence>
<reference evidence="7 8" key="1">
    <citation type="submission" date="2017-03" db="EMBL/GenBank/DDBJ databases">
        <title>Genomes of endolithic fungi from Antarctica.</title>
        <authorList>
            <person name="Coleine C."/>
            <person name="Masonjones S."/>
            <person name="Stajich J.E."/>
        </authorList>
    </citation>
    <scope>NUCLEOTIDE SEQUENCE [LARGE SCALE GENOMIC DNA]</scope>
    <source>
        <strain evidence="7 8">CCFEE 5184</strain>
    </source>
</reference>
<dbReference type="Proteomes" id="UP000309340">
    <property type="component" value="Unassembled WGS sequence"/>
</dbReference>
<dbReference type="OrthoDB" id="10009520at2759"/>
<evidence type="ECO:0000256" key="1">
    <source>
        <dbReference type="ARBA" id="ARBA00022723"/>
    </source>
</evidence>
<comment type="caution">
    <text evidence="7">The sequence shown here is derived from an EMBL/GenBank/DDBJ whole genome shotgun (WGS) entry which is preliminary data.</text>
</comment>
<dbReference type="Pfam" id="PF01485">
    <property type="entry name" value="IBR"/>
    <property type="match status" value="1"/>
</dbReference>
<gene>
    <name evidence="7" type="ORF">B0A55_02429</name>
</gene>
<keyword evidence="8" id="KW-1185">Reference proteome</keyword>
<dbReference type="AlphaFoldDB" id="A0A4V5NJZ7"/>
<proteinExistence type="predicted"/>
<evidence type="ECO:0000256" key="3">
    <source>
        <dbReference type="ARBA" id="ARBA00022786"/>
    </source>
</evidence>
<dbReference type="SUPFAM" id="SSF57850">
    <property type="entry name" value="RING/U-box"/>
    <property type="match status" value="1"/>
</dbReference>
<feature type="compositionally biased region" description="Basic and acidic residues" evidence="5">
    <location>
        <begin position="107"/>
        <end position="127"/>
    </location>
</feature>
<keyword evidence="4" id="KW-0862">Zinc</keyword>
<accession>A0A4V5NJZ7</accession>
<dbReference type="Gene3D" id="1.20.120.1750">
    <property type="match status" value="1"/>
</dbReference>
<name>A0A4V5NJZ7_9PEZI</name>
<feature type="region of interest" description="Disordered" evidence="5">
    <location>
        <begin position="100"/>
        <end position="130"/>
    </location>
</feature>
<keyword evidence="1" id="KW-0479">Metal-binding</keyword>
<dbReference type="STRING" id="329884.A0A4V5NJZ7"/>
<evidence type="ECO:0000256" key="5">
    <source>
        <dbReference type="SAM" id="MobiDB-lite"/>
    </source>
</evidence>
<evidence type="ECO:0000256" key="4">
    <source>
        <dbReference type="ARBA" id="ARBA00022833"/>
    </source>
</evidence>
<keyword evidence="3" id="KW-0833">Ubl conjugation pathway</keyword>
<organism evidence="7 8">
    <name type="scientific">Friedmanniomyces simplex</name>
    <dbReference type="NCBI Taxonomy" id="329884"/>
    <lineage>
        <taxon>Eukaryota</taxon>
        <taxon>Fungi</taxon>
        <taxon>Dikarya</taxon>
        <taxon>Ascomycota</taxon>
        <taxon>Pezizomycotina</taxon>
        <taxon>Dothideomycetes</taxon>
        <taxon>Dothideomycetidae</taxon>
        <taxon>Mycosphaerellales</taxon>
        <taxon>Teratosphaeriaceae</taxon>
        <taxon>Friedmanniomyces</taxon>
    </lineage>
</organism>
<protein>
    <recommendedName>
        <fullName evidence="6">IBR domain-containing protein</fullName>
    </recommendedName>
</protein>
<dbReference type="EMBL" id="NAJQ01000097">
    <property type="protein sequence ID" value="TKA79109.1"/>
    <property type="molecule type" value="Genomic_DNA"/>
</dbReference>
<evidence type="ECO:0000313" key="7">
    <source>
        <dbReference type="EMBL" id="TKA79109.1"/>
    </source>
</evidence>
<keyword evidence="2" id="KW-0863">Zinc-finger</keyword>
<evidence type="ECO:0000256" key="2">
    <source>
        <dbReference type="ARBA" id="ARBA00022771"/>
    </source>
</evidence>
<dbReference type="GO" id="GO:0008270">
    <property type="term" value="F:zinc ion binding"/>
    <property type="evidence" value="ECO:0007669"/>
    <property type="project" value="UniProtKB-KW"/>
</dbReference>
<evidence type="ECO:0000313" key="8">
    <source>
        <dbReference type="Proteomes" id="UP000309340"/>
    </source>
</evidence>
<evidence type="ECO:0000259" key="6">
    <source>
        <dbReference type="Pfam" id="PF01485"/>
    </source>
</evidence>